<dbReference type="Pfam" id="PF02181">
    <property type="entry name" value="FH2"/>
    <property type="match status" value="1"/>
</dbReference>
<keyword evidence="4" id="KW-1185">Reference proteome</keyword>
<feature type="region of interest" description="Disordered" evidence="1">
    <location>
        <begin position="797"/>
        <end position="818"/>
    </location>
</feature>
<dbReference type="Gene3D" id="1.25.10.10">
    <property type="entry name" value="Leucine-rich Repeat Variant"/>
    <property type="match status" value="1"/>
</dbReference>
<dbReference type="InterPro" id="IPR042201">
    <property type="entry name" value="FH2_Formin_sf"/>
</dbReference>
<dbReference type="InterPro" id="IPR016024">
    <property type="entry name" value="ARM-type_fold"/>
</dbReference>
<protein>
    <recommendedName>
        <fullName evidence="2">FH2 domain-containing protein</fullName>
    </recommendedName>
</protein>
<name>A0A1V9ZKV3_ACHHY</name>
<dbReference type="AlphaFoldDB" id="A0A1V9ZKV3"/>
<gene>
    <name evidence="3" type="ORF">ACHHYP_08357</name>
</gene>
<dbReference type="InterPro" id="IPR011989">
    <property type="entry name" value="ARM-like"/>
</dbReference>
<accession>A0A1V9ZKV3</accession>
<dbReference type="Proteomes" id="UP000243579">
    <property type="component" value="Unassembled WGS sequence"/>
</dbReference>
<dbReference type="InterPro" id="IPR051425">
    <property type="entry name" value="Formin_Homology"/>
</dbReference>
<comment type="caution">
    <text evidence="3">The sequence shown here is derived from an EMBL/GenBank/DDBJ whole genome shotgun (WGS) entry which is preliminary data.</text>
</comment>
<dbReference type="SUPFAM" id="SSF101447">
    <property type="entry name" value="Formin homology 2 domain (FH2 domain)"/>
    <property type="match status" value="1"/>
</dbReference>
<evidence type="ECO:0000313" key="4">
    <source>
        <dbReference type="Proteomes" id="UP000243579"/>
    </source>
</evidence>
<reference evidence="3 4" key="1">
    <citation type="journal article" date="2014" name="Genome Biol. Evol.">
        <title>The secreted proteins of Achlya hypogyna and Thraustotheca clavata identify the ancestral oomycete secretome and reveal gene acquisitions by horizontal gene transfer.</title>
        <authorList>
            <person name="Misner I."/>
            <person name="Blouin N."/>
            <person name="Leonard G."/>
            <person name="Richards T.A."/>
            <person name="Lane C.E."/>
        </authorList>
    </citation>
    <scope>NUCLEOTIDE SEQUENCE [LARGE SCALE GENOMIC DNA]</scope>
    <source>
        <strain evidence="3 4">ATCC 48635</strain>
    </source>
</reference>
<dbReference type="SUPFAM" id="SSF48371">
    <property type="entry name" value="ARM repeat"/>
    <property type="match status" value="1"/>
</dbReference>
<feature type="compositionally biased region" description="Basic residues" evidence="1">
    <location>
        <begin position="809"/>
        <end position="818"/>
    </location>
</feature>
<evidence type="ECO:0000256" key="1">
    <source>
        <dbReference type="SAM" id="MobiDB-lite"/>
    </source>
</evidence>
<proteinExistence type="predicted"/>
<feature type="domain" description="FH2" evidence="2">
    <location>
        <begin position="415"/>
        <end position="807"/>
    </location>
</feature>
<dbReference type="GO" id="GO:0071203">
    <property type="term" value="C:WASH complex"/>
    <property type="evidence" value="ECO:0007669"/>
    <property type="project" value="InterPro"/>
</dbReference>
<evidence type="ECO:0000259" key="2">
    <source>
        <dbReference type="PROSITE" id="PS51444"/>
    </source>
</evidence>
<evidence type="ECO:0000313" key="3">
    <source>
        <dbReference type="EMBL" id="OQR98597.1"/>
    </source>
</evidence>
<dbReference type="SMART" id="SM00498">
    <property type="entry name" value="FH2"/>
    <property type="match status" value="1"/>
</dbReference>
<dbReference type="OrthoDB" id="1668162at2759"/>
<sequence>MGGSFSCPGVRTQWSDLSVTLSPPADDTDVDDAYLHLVTHRGVLGVVRQELARIESRDSKWQQTQLFQLGHVASTPTSTECIHQLQVLHYRRERAHEYLRLLRLVVLRARRRWVRLFVQDDGLAMLLSLLSPAFDADVLTSVLDLVLLLLSFVSVLEHFVLRTQHPLVVNVVRCLGPTHEIVSIKVLQVCRLLCLFTHSGHIAVHAAMDQCFGPRVVGDVVGLLEHGSEPAREAVLRLLHALLEGEDSPQLHTFAHRLVALGVPAWLAQHGDEADLGKELDTAVAFEATRCQQLLRRFLPPPDHLQDAIQHLHEHARAYQLEAAALKVVTALLSVTEPAAWEALVERMAPAPVAPVSPRPTSMPATHHPRFAKYFRMLEVQVPKDLVRQRMLADGVDTALLDAPQTIVANAAPTSPPTSPVSATPKGLLWHKWSDVRGTIFEATPTGKIDADDVHVAFQMRSPIRRSPSSPTLRSPSQPILLHPRRAKHIRKLLDQHHLTLLKPSIADALISGKVDALTYDMVTHVRHVLALPTAEEKASLAAFTGNVSLLQHPEGVLHALVRIPGVDALLDLLATVLKFDTSVQAFERDCTVVQTACRELTLSTALHQVLGYVLDLGNHINAGTPRGNALGFNLLTDLHKLEHVRQSAGGSTTALHFLASVLRSQDATLLAFPATLPSLETVAKSNLSSSELTAQLQGLHAQVQFVAQALQTTPPQYCLSTFTMFLNYSAAPLARCDATWTDTAAVLESTMLTFLKLPKDTLSVHSSSFFLGIHQFAQALERADRENCEPLVLRKAMSLPPPGARPPAPHRSHSMAS</sequence>
<dbReference type="InterPro" id="IPR019309">
    <property type="entry name" value="WASHC3"/>
</dbReference>
<dbReference type="PROSITE" id="PS51444">
    <property type="entry name" value="FH2"/>
    <property type="match status" value="1"/>
</dbReference>
<dbReference type="Gene3D" id="1.20.58.2220">
    <property type="entry name" value="Formin, FH2 domain"/>
    <property type="match status" value="1"/>
</dbReference>
<dbReference type="InterPro" id="IPR015425">
    <property type="entry name" value="FH2_Formin"/>
</dbReference>
<dbReference type="PANTHER" id="PTHR45725:SF1">
    <property type="entry name" value="DISHEVELLED ASSOCIATED ACTIVATOR OF MORPHOGENESIS, ISOFORM D"/>
    <property type="match status" value="1"/>
</dbReference>
<organism evidence="3 4">
    <name type="scientific">Achlya hypogyna</name>
    <name type="common">Oomycete</name>
    <name type="synonym">Protoachlya hypogyna</name>
    <dbReference type="NCBI Taxonomy" id="1202772"/>
    <lineage>
        <taxon>Eukaryota</taxon>
        <taxon>Sar</taxon>
        <taxon>Stramenopiles</taxon>
        <taxon>Oomycota</taxon>
        <taxon>Saprolegniomycetes</taxon>
        <taxon>Saprolegniales</taxon>
        <taxon>Achlyaceae</taxon>
        <taxon>Achlya</taxon>
    </lineage>
</organism>
<dbReference type="PANTHER" id="PTHR45725">
    <property type="entry name" value="FORMIN HOMOLOGY 2 FAMILY MEMBER"/>
    <property type="match status" value="1"/>
</dbReference>
<dbReference type="EMBL" id="JNBR01000082">
    <property type="protein sequence ID" value="OQR98597.1"/>
    <property type="molecule type" value="Genomic_DNA"/>
</dbReference>
<dbReference type="Pfam" id="PF10152">
    <property type="entry name" value="CCDC53"/>
    <property type="match status" value="1"/>
</dbReference>